<dbReference type="EMBL" id="BMAT01002168">
    <property type="protein sequence ID" value="GFS00387.1"/>
    <property type="molecule type" value="Genomic_DNA"/>
</dbReference>
<feature type="region of interest" description="Disordered" evidence="4">
    <location>
        <begin position="452"/>
        <end position="475"/>
    </location>
</feature>
<dbReference type="InterPro" id="IPR011989">
    <property type="entry name" value="ARM-like"/>
</dbReference>
<dbReference type="SUPFAM" id="SSF48371">
    <property type="entry name" value="ARM repeat"/>
    <property type="match status" value="1"/>
</dbReference>
<dbReference type="InterPro" id="IPR038737">
    <property type="entry name" value="SF3b_su1-like"/>
</dbReference>
<keyword evidence="2" id="KW-0507">mRNA processing</keyword>
<keyword evidence="2" id="KW-0747">Spliceosome</keyword>
<keyword evidence="2" id="KW-0508">mRNA splicing</keyword>
<proteinExistence type="inferred from homology"/>
<reference evidence="6 7" key="1">
    <citation type="journal article" date="2021" name="Elife">
        <title>Chloroplast acquisition without the gene transfer in kleptoplastic sea slugs, Plakobranchus ocellatus.</title>
        <authorList>
            <person name="Maeda T."/>
            <person name="Takahashi S."/>
            <person name="Yoshida T."/>
            <person name="Shimamura S."/>
            <person name="Takaki Y."/>
            <person name="Nagai Y."/>
            <person name="Toyoda A."/>
            <person name="Suzuki Y."/>
            <person name="Arimoto A."/>
            <person name="Ishii H."/>
            <person name="Satoh N."/>
            <person name="Nishiyama T."/>
            <person name="Hasebe M."/>
            <person name="Maruyama T."/>
            <person name="Minagawa J."/>
            <person name="Obokata J."/>
            <person name="Shigenobu S."/>
        </authorList>
    </citation>
    <scope>NUCLEOTIDE SEQUENCE [LARGE SCALE GENOMIC DNA]</scope>
</reference>
<evidence type="ECO:0000256" key="1">
    <source>
        <dbReference type="ARBA" id="ARBA00005754"/>
    </source>
</evidence>
<dbReference type="GO" id="GO:0000245">
    <property type="term" value="P:spliceosomal complex assembly"/>
    <property type="evidence" value="ECO:0007669"/>
    <property type="project" value="InterPro"/>
</dbReference>
<evidence type="ECO:0000256" key="2">
    <source>
        <dbReference type="ARBA" id="ARBA00022728"/>
    </source>
</evidence>
<feature type="compositionally biased region" description="Polar residues" evidence="4">
    <location>
        <begin position="368"/>
        <end position="379"/>
    </location>
</feature>
<keyword evidence="3" id="KW-0175">Coiled coil</keyword>
<feature type="region of interest" description="Disordered" evidence="4">
    <location>
        <begin position="161"/>
        <end position="382"/>
    </location>
</feature>
<accession>A0AAV4HUB6</accession>
<gene>
    <name evidence="6" type="ORF">ElyMa_001070100</name>
</gene>
<dbReference type="Gene3D" id="1.25.10.10">
    <property type="entry name" value="Leucine-rich Repeat Variant"/>
    <property type="match status" value="1"/>
</dbReference>
<dbReference type="InterPro" id="IPR016024">
    <property type="entry name" value="ARM-type_fold"/>
</dbReference>
<evidence type="ECO:0000313" key="6">
    <source>
        <dbReference type="EMBL" id="GFS00387.1"/>
    </source>
</evidence>
<dbReference type="PANTHER" id="PTHR12097">
    <property type="entry name" value="SPLICING FACTOR 3B, SUBUNIT 1-RELATED"/>
    <property type="match status" value="1"/>
</dbReference>
<evidence type="ECO:0000313" key="7">
    <source>
        <dbReference type="Proteomes" id="UP000762676"/>
    </source>
</evidence>
<dbReference type="GO" id="GO:0005681">
    <property type="term" value="C:spliceosomal complex"/>
    <property type="evidence" value="ECO:0007669"/>
    <property type="project" value="UniProtKB-KW"/>
</dbReference>
<evidence type="ECO:0000256" key="4">
    <source>
        <dbReference type="SAM" id="MobiDB-lite"/>
    </source>
</evidence>
<dbReference type="GO" id="GO:0003729">
    <property type="term" value="F:mRNA binding"/>
    <property type="evidence" value="ECO:0007669"/>
    <property type="project" value="InterPro"/>
</dbReference>
<feature type="compositionally biased region" description="Basic and acidic residues" evidence="4">
    <location>
        <begin position="228"/>
        <end position="238"/>
    </location>
</feature>
<dbReference type="Proteomes" id="UP000762676">
    <property type="component" value="Unassembled WGS sequence"/>
</dbReference>
<name>A0AAV4HUB6_9GAST</name>
<dbReference type="InterPro" id="IPR015016">
    <property type="entry name" value="SF3b_su1"/>
</dbReference>
<dbReference type="Pfam" id="PF08920">
    <property type="entry name" value="SF3b1"/>
    <property type="match status" value="1"/>
</dbReference>
<organism evidence="6 7">
    <name type="scientific">Elysia marginata</name>
    <dbReference type="NCBI Taxonomy" id="1093978"/>
    <lineage>
        <taxon>Eukaryota</taxon>
        <taxon>Metazoa</taxon>
        <taxon>Spiralia</taxon>
        <taxon>Lophotrochozoa</taxon>
        <taxon>Mollusca</taxon>
        <taxon>Gastropoda</taxon>
        <taxon>Heterobranchia</taxon>
        <taxon>Euthyneura</taxon>
        <taxon>Panpulmonata</taxon>
        <taxon>Sacoglossa</taxon>
        <taxon>Placobranchoidea</taxon>
        <taxon>Plakobranchidae</taxon>
        <taxon>Elysia</taxon>
    </lineage>
</organism>
<evidence type="ECO:0000259" key="5">
    <source>
        <dbReference type="Pfam" id="PF08920"/>
    </source>
</evidence>
<feature type="domain" description="Splicing factor 3B subunit 1" evidence="5">
    <location>
        <begin position="321"/>
        <end position="470"/>
    </location>
</feature>
<comment type="caution">
    <text evidence="6">The sequence shown here is derived from an EMBL/GenBank/DDBJ whole genome shotgun (WGS) entry which is preliminary data.</text>
</comment>
<comment type="similarity">
    <text evidence="1">Belongs to the SF3B1 family.</text>
</comment>
<sequence>MAATTHEEIEETVRNLQAKKQKLLTSQDDEQERVGLGAEGHFDTDIYGGSTYDGGYVTSIAANDEADDDDDVTQVYQKKSNYTAPLNLLHEAANDQDFDPMADHRAPKITDREDEYRAARRRQMIISPERYDPFAQGGKTPDPSRIGRTYQDVMAERALNKEAAGLRQQMQDKAKAGDLRVVNGAEAQKPTKRRRWDVAGGPEDGAAPAAKKKSSWDAAEATTPSNSRWDETPGRPKGAETPGATPSQRAWDATPGHATPGAVTPGRGEETPGHKATPSARKNRWDETPKTERETPGHGSGWAETPKTDRGGDLIESTPTPSASKRRSRWDETPGAATPSAMTPSMTPGQMTPGGATPQGMTPGGMTPSMTPSGVTPTGNKAMAMATPTPGHLISMTPEQLQAFSWQREIDERNRPLSDDDLEAMFPPGYKVLPPPAGYVPIRTPARKLLATPTPIAGTPMGFRMQTPDNKSSKDMVVDMQPKGNLPMMKPDDMQYFDKLLVDIDEETLSPEEQKERKIMKLLLKIKNGTPPMRKAALRQITDKAREFGAGPLFNQILPLLMSPTLEDQERHLLVKVIDRILYKLDDLVRPYVHKILVVIEPLLIDEDYYARVEGREIISNLAKAAGLATMIATMRPDIDNMDEYVRNTTARAFAVVASALGIPSLLPFLKAVCKSKKSWQARHTGIKIVQQISILMGCAILPHLKSLVEIIEHGLVDEQQKVRTITALALAALAEAATPYGIESFDSVLKPLWKGIRQHRGKGLAAFLKAIGYLIPLMDAEYANYYTREVMLILIREFPSPDEEMKKIVLKVVKQCCATDGVEAQYIKDEILPPFFKNFWNQRMALDRRNYRQLVDTTVEIANKVGAAEIIGRVVDDLKDEAEQYRKMVMETIEKIMSNLGAADIDSRLEEQLIDGILYAFQEQTTEDVVMLNGFGTVVNALSKRVKPYLPQMCGTILWRLNNKSAKVRQQAADLISRIAIVMKTCQEVHL</sequence>
<dbReference type="AlphaFoldDB" id="A0AAV4HUB6"/>
<keyword evidence="7" id="KW-1185">Reference proteome</keyword>
<feature type="compositionally biased region" description="Low complexity" evidence="4">
    <location>
        <begin position="199"/>
        <end position="209"/>
    </location>
</feature>
<feature type="compositionally biased region" description="Basic and acidic residues" evidence="4">
    <location>
        <begin position="283"/>
        <end position="296"/>
    </location>
</feature>
<protein>
    <submittedName>
        <fullName evidence="6">Splicing factor 3B subunit 1-like</fullName>
    </submittedName>
</protein>
<dbReference type="FunFam" id="1.25.10.10:FF:000039">
    <property type="entry name" value="Splicing factor 3B subunit 1"/>
    <property type="match status" value="1"/>
</dbReference>
<evidence type="ECO:0000256" key="3">
    <source>
        <dbReference type="SAM" id="Coils"/>
    </source>
</evidence>
<feature type="coiled-coil region" evidence="3">
    <location>
        <begin position="6"/>
        <end position="33"/>
    </location>
</feature>
<feature type="compositionally biased region" description="Polar residues" evidence="4">
    <location>
        <begin position="340"/>
        <end position="350"/>
    </location>
</feature>